<comment type="caution">
    <text evidence="13">The sequence shown here is derived from an EMBL/GenBank/DDBJ whole genome shotgun (WGS) entry which is preliminary data.</text>
</comment>
<evidence type="ECO:0000256" key="11">
    <source>
        <dbReference type="RuleBase" id="RU362091"/>
    </source>
</evidence>
<accession>A0A4Y2L7W6</accession>
<evidence type="ECO:0000313" key="13">
    <source>
        <dbReference type="EMBL" id="GBN10795.1"/>
    </source>
</evidence>
<keyword evidence="10" id="KW-0739">Sodium transport</keyword>
<dbReference type="PANTHER" id="PTHR42985">
    <property type="entry name" value="SODIUM-COUPLED MONOCARBOXYLATE TRANSPORTER"/>
    <property type="match status" value="1"/>
</dbReference>
<dbReference type="GO" id="GO:0006814">
    <property type="term" value="P:sodium ion transport"/>
    <property type="evidence" value="ECO:0007669"/>
    <property type="project" value="UniProtKB-KW"/>
</dbReference>
<comment type="subcellular location">
    <subcellularLocation>
        <location evidence="1">Cell membrane</location>
        <topology evidence="1">Multi-pass membrane protein</topology>
    </subcellularLocation>
</comment>
<feature type="transmembrane region" description="Helical" evidence="12">
    <location>
        <begin position="157"/>
        <end position="176"/>
    </location>
</feature>
<reference evidence="13 14" key="1">
    <citation type="journal article" date="2019" name="Sci. Rep.">
        <title>Orb-weaving spider Araneus ventricosus genome elucidates the spidroin gene catalogue.</title>
        <authorList>
            <person name="Kono N."/>
            <person name="Nakamura H."/>
            <person name="Ohtoshi R."/>
            <person name="Moran D.A.P."/>
            <person name="Shinohara A."/>
            <person name="Yoshida Y."/>
            <person name="Fujiwara M."/>
            <person name="Mori M."/>
            <person name="Tomita M."/>
            <person name="Arakawa K."/>
        </authorList>
    </citation>
    <scope>NUCLEOTIDE SEQUENCE [LARGE SCALE GENOMIC DNA]</scope>
</reference>
<proteinExistence type="inferred from homology"/>
<keyword evidence="4" id="KW-1003">Cell membrane</keyword>
<evidence type="ECO:0000256" key="12">
    <source>
        <dbReference type="SAM" id="Phobius"/>
    </source>
</evidence>
<dbReference type="OrthoDB" id="6132759at2759"/>
<dbReference type="PANTHER" id="PTHR42985:SF40">
    <property type="entry name" value="LD47995P-RELATED"/>
    <property type="match status" value="1"/>
</dbReference>
<evidence type="ECO:0000256" key="5">
    <source>
        <dbReference type="ARBA" id="ARBA00022692"/>
    </source>
</evidence>
<name>A0A4Y2L7W6_ARAVE</name>
<keyword evidence="9 12" id="KW-0472">Membrane</keyword>
<evidence type="ECO:0000256" key="1">
    <source>
        <dbReference type="ARBA" id="ARBA00004651"/>
    </source>
</evidence>
<keyword evidence="6 12" id="KW-1133">Transmembrane helix</keyword>
<comment type="similarity">
    <text evidence="2 11">Belongs to the sodium:solute symporter (SSF) (TC 2.A.21) family.</text>
</comment>
<keyword evidence="5 12" id="KW-0812">Transmembrane</keyword>
<evidence type="ECO:0000256" key="2">
    <source>
        <dbReference type="ARBA" id="ARBA00006434"/>
    </source>
</evidence>
<dbReference type="InterPro" id="IPR051163">
    <property type="entry name" value="Sodium:Solute_Symporter_SSF"/>
</dbReference>
<organism evidence="13 14">
    <name type="scientific">Araneus ventricosus</name>
    <name type="common">Orbweaver spider</name>
    <name type="synonym">Epeira ventricosa</name>
    <dbReference type="NCBI Taxonomy" id="182803"/>
    <lineage>
        <taxon>Eukaryota</taxon>
        <taxon>Metazoa</taxon>
        <taxon>Ecdysozoa</taxon>
        <taxon>Arthropoda</taxon>
        <taxon>Chelicerata</taxon>
        <taxon>Arachnida</taxon>
        <taxon>Araneae</taxon>
        <taxon>Araneomorphae</taxon>
        <taxon>Entelegynae</taxon>
        <taxon>Araneoidea</taxon>
        <taxon>Araneidae</taxon>
        <taxon>Araneus</taxon>
    </lineage>
</organism>
<dbReference type="EMBL" id="BGPR01005505">
    <property type="protein sequence ID" value="GBN10795.1"/>
    <property type="molecule type" value="Genomic_DNA"/>
</dbReference>
<feature type="transmembrane region" description="Helical" evidence="12">
    <location>
        <begin position="12"/>
        <end position="29"/>
    </location>
</feature>
<keyword evidence="8" id="KW-0406">Ion transport</keyword>
<evidence type="ECO:0000313" key="14">
    <source>
        <dbReference type="Proteomes" id="UP000499080"/>
    </source>
</evidence>
<gene>
    <name evidence="13" type="primary">SLC5A12_11</name>
    <name evidence="13" type="ORF">AVEN_205031_1</name>
</gene>
<evidence type="ECO:0000256" key="10">
    <source>
        <dbReference type="ARBA" id="ARBA00023201"/>
    </source>
</evidence>
<dbReference type="Gene3D" id="1.20.1730.10">
    <property type="entry name" value="Sodium/glucose cotransporter"/>
    <property type="match status" value="1"/>
</dbReference>
<protein>
    <submittedName>
        <fullName evidence="13">Sodium-coupled monocarboxylate transporter 2</fullName>
    </submittedName>
</protein>
<dbReference type="AlphaFoldDB" id="A0A4Y2L7W6"/>
<dbReference type="GO" id="GO:0015293">
    <property type="term" value="F:symporter activity"/>
    <property type="evidence" value="ECO:0007669"/>
    <property type="project" value="TreeGrafter"/>
</dbReference>
<dbReference type="GO" id="GO:0005886">
    <property type="term" value="C:plasma membrane"/>
    <property type="evidence" value="ECO:0007669"/>
    <property type="project" value="UniProtKB-SubCell"/>
</dbReference>
<sequence length="189" mass="21229">MAVEYYLGVLDYLIIVLTLFISTAIGIKFKSSSQETGKMREYFMAGKNMSLLPVIMSATATMVSPLTMIGIPAENYKYGIQLWTVSLGQSVGVVLSTYIFIPVYFQCGVCTVYEYLEMRFGRPTRYLISIMFILQMVLWMSTVLYSPVLAMNAVTDLPIELSILVFGAICSIYCAFVSKSFQFISKSFN</sequence>
<evidence type="ECO:0000256" key="3">
    <source>
        <dbReference type="ARBA" id="ARBA00022448"/>
    </source>
</evidence>
<dbReference type="InterPro" id="IPR001734">
    <property type="entry name" value="Na/solute_symporter"/>
</dbReference>
<dbReference type="PROSITE" id="PS50283">
    <property type="entry name" value="NA_SOLUT_SYMP_3"/>
    <property type="match status" value="1"/>
</dbReference>
<dbReference type="Pfam" id="PF00474">
    <property type="entry name" value="SSF"/>
    <property type="match status" value="1"/>
</dbReference>
<feature type="transmembrane region" description="Helical" evidence="12">
    <location>
        <begin position="50"/>
        <end position="71"/>
    </location>
</feature>
<evidence type="ECO:0000256" key="6">
    <source>
        <dbReference type="ARBA" id="ARBA00022989"/>
    </source>
</evidence>
<evidence type="ECO:0000256" key="7">
    <source>
        <dbReference type="ARBA" id="ARBA00023053"/>
    </source>
</evidence>
<evidence type="ECO:0000256" key="9">
    <source>
        <dbReference type="ARBA" id="ARBA00023136"/>
    </source>
</evidence>
<keyword evidence="14" id="KW-1185">Reference proteome</keyword>
<dbReference type="Proteomes" id="UP000499080">
    <property type="component" value="Unassembled WGS sequence"/>
</dbReference>
<evidence type="ECO:0000256" key="8">
    <source>
        <dbReference type="ARBA" id="ARBA00023065"/>
    </source>
</evidence>
<evidence type="ECO:0000256" key="4">
    <source>
        <dbReference type="ARBA" id="ARBA00022475"/>
    </source>
</evidence>
<keyword evidence="3" id="KW-0813">Transport</keyword>
<dbReference type="InterPro" id="IPR038377">
    <property type="entry name" value="Na/Glc_symporter_sf"/>
</dbReference>
<feature type="transmembrane region" description="Helical" evidence="12">
    <location>
        <begin position="125"/>
        <end position="145"/>
    </location>
</feature>
<keyword evidence="7" id="KW-0915">Sodium</keyword>
<feature type="transmembrane region" description="Helical" evidence="12">
    <location>
        <begin position="91"/>
        <end position="113"/>
    </location>
</feature>